<comment type="caution">
    <text evidence="1">The sequence shown here is derived from an EMBL/GenBank/DDBJ whole genome shotgun (WGS) entry which is preliminary data.</text>
</comment>
<organism evidence="1 2">
    <name type="scientific">Naganishia adeliensis</name>
    <dbReference type="NCBI Taxonomy" id="92952"/>
    <lineage>
        <taxon>Eukaryota</taxon>
        <taxon>Fungi</taxon>
        <taxon>Dikarya</taxon>
        <taxon>Basidiomycota</taxon>
        <taxon>Agaricomycotina</taxon>
        <taxon>Tremellomycetes</taxon>
        <taxon>Filobasidiales</taxon>
        <taxon>Filobasidiaceae</taxon>
        <taxon>Naganishia</taxon>
    </lineage>
</organism>
<keyword evidence="2" id="KW-1185">Reference proteome</keyword>
<name>A0ACC2WI44_9TREE</name>
<sequence>MEPDEFHAIDTVFVGGSTTAFNQTAPGGPRTATWIEPLPFYPAEFDRWFAAESSAGRTGCGNMSAGAAE</sequence>
<reference evidence="1" key="1">
    <citation type="submission" date="2023-04" db="EMBL/GenBank/DDBJ databases">
        <title>Draft Genome sequencing of Naganishia species isolated from polar environments using Oxford Nanopore Technology.</title>
        <authorList>
            <person name="Leo P."/>
            <person name="Venkateswaran K."/>
        </authorList>
    </citation>
    <scope>NUCLEOTIDE SEQUENCE</scope>
    <source>
        <strain evidence="1">MNA-CCFEE 5262</strain>
    </source>
</reference>
<gene>
    <name evidence="1" type="ORF">QFC20_002598</name>
</gene>
<protein>
    <submittedName>
        <fullName evidence="1">Uncharacterized protein</fullName>
    </submittedName>
</protein>
<accession>A0ACC2WI44</accession>
<proteinExistence type="predicted"/>
<evidence type="ECO:0000313" key="2">
    <source>
        <dbReference type="Proteomes" id="UP001230649"/>
    </source>
</evidence>
<dbReference type="EMBL" id="JASBWS010000019">
    <property type="protein sequence ID" value="KAJ9111307.1"/>
    <property type="molecule type" value="Genomic_DNA"/>
</dbReference>
<evidence type="ECO:0000313" key="1">
    <source>
        <dbReference type="EMBL" id="KAJ9111307.1"/>
    </source>
</evidence>
<dbReference type="Proteomes" id="UP001230649">
    <property type="component" value="Unassembled WGS sequence"/>
</dbReference>